<sequence length="279" mass="32395">MNQRPSKRRRVVEDTHTPAQSTPDDLAFPLMALPAEIRITIYRMVLTRQHPLLLHARRPDFDGEIPKGEQPFSTSERNTKPHPSHFRAEVKRRSQEDKDEDAALRPAEPLGPALLRTCKQIHREAREFLYAENHFVLQMESALYSLQSLAQRDRGYIKNVTITIRSQFDIIDTFADIVRLGLRYCWKLQTVTILFKGERTFVPPHPVVNAGANTRRTITKSPHANAFHTLRWLPQHCNVVLEGSVDEDILGVAEHEEKMRETLDKVAYLRRQHLMPERF</sequence>
<dbReference type="InterPro" id="IPR056632">
    <property type="entry name" value="DUF7730"/>
</dbReference>
<feature type="region of interest" description="Disordered" evidence="1">
    <location>
        <begin position="59"/>
        <end position="106"/>
    </location>
</feature>
<dbReference type="EMBL" id="ML977614">
    <property type="protein sequence ID" value="KAF1997399.1"/>
    <property type="molecule type" value="Genomic_DNA"/>
</dbReference>
<gene>
    <name evidence="3" type="ORF">P154DRAFT_524901</name>
</gene>
<feature type="region of interest" description="Disordered" evidence="1">
    <location>
        <begin position="1"/>
        <end position="25"/>
    </location>
</feature>
<evidence type="ECO:0000256" key="1">
    <source>
        <dbReference type="SAM" id="MobiDB-lite"/>
    </source>
</evidence>
<feature type="compositionally biased region" description="Basic and acidic residues" evidence="1">
    <location>
        <begin position="86"/>
        <end position="96"/>
    </location>
</feature>
<protein>
    <recommendedName>
        <fullName evidence="2">DUF7730 domain-containing protein</fullName>
    </recommendedName>
</protein>
<dbReference type="AlphaFoldDB" id="A0A6A5W9D8"/>
<dbReference type="Proteomes" id="UP000799779">
    <property type="component" value="Unassembled WGS sequence"/>
</dbReference>
<accession>A0A6A5W9D8</accession>
<evidence type="ECO:0000313" key="3">
    <source>
        <dbReference type="EMBL" id="KAF1997399.1"/>
    </source>
</evidence>
<organism evidence="3 4">
    <name type="scientific">Amniculicola lignicola CBS 123094</name>
    <dbReference type="NCBI Taxonomy" id="1392246"/>
    <lineage>
        <taxon>Eukaryota</taxon>
        <taxon>Fungi</taxon>
        <taxon>Dikarya</taxon>
        <taxon>Ascomycota</taxon>
        <taxon>Pezizomycotina</taxon>
        <taxon>Dothideomycetes</taxon>
        <taxon>Pleosporomycetidae</taxon>
        <taxon>Pleosporales</taxon>
        <taxon>Amniculicolaceae</taxon>
        <taxon>Amniculicola</taxon>
    </lineage>
</organism>
<name>A0A6A5W9D8_9PLEO</name>
<feature type="compositionally biased region" description="Basic residues" evidence="1">
    <location>
        <begin position="1"/>
        <end position="10"/>
    </location>
</feature>
<dbReference type="OrthoDB" id="2951834at2759"/>
<dbReference type="PANTHER" id="PTHR42085">
    <property type="entry name" value="F-BOX DOMAIN-CONTAINING PROTEIN"/>
    <property type="match status" value="1"/>
</dbReference>
<keyword evidence="4" id="KW-1185">Reference proteome</keyword>
<proteinExistence type="predicted"/>
<feature type="domain" description="DUF7730" evidence="2">
    <location>
        <begin position="30"/>
        <end position="162"/>
    </location>
</feature>
<dbReference type="Pfam" id="PF24864">
    <property type="entry name" value="DUF7730"/>
    <property type="match status" value="1"/>
</dbReference>
<reference evidence="3" key="1">
    <citation type="journal article" date="2020" name="Stud. Mycol.">
        <title>101 Dothideomycetes genomes: a test case for predicting lifestyles and emergence of pathogens.</title>
        <authorList>
            <person name="Haridas S."/>
            <person name="Albert R."/>
            <person name="Binder M."/>
            <person name="Bloem J."/>
            <person name="Labutti K."/>
            <person name="Salamov A."/>
            <person name="Andreopoulos B."/>
            <person name="Baker S."/>
            <person name="Barry K."/>
            <person name="Bills G."/>
            <person name="Bluhm B."/>
            <person name="Cannon C."/>
            <person name="Castanera R."/>
            <person name="Culley D."/>
            <person name="Daum C."/>
            <person name="Ezra D."/>
            <person name="Gonzalez J."/>
            <person name="Henrissat B."/>
            <person name="Kuo A."/>
            <person name="Liang C."/>
            <person name="Lipzen A."/>
            <person name="Lutzoni F."/>
            <person name="Magnuson J."/>
            <person name="Mondo S."/>
            <person name="Nolan M."/>
            <person name="Ohm R."/>
            <person name="Pangilinan J."/>
            <person name="Park H.-J."/>
            <person name="Ramirez L."/>
            <person name="Alfaro M."/>
            <person name="Sun H."/>
            <person name="Tritt A."/>
            <person name="Yoshinaga Y."/>
            <person name="Zwiers L.-H."/>
            <person name="Turgeon B."/>
            <person name="Goodwin S."/>
            <person name="Spatafora J."/>
            <person name="Crous P."/>
            <person name="Grigoriev I."/>
        </authorList>
    </citation>
    <scope>NUCLEOTIDE SEQUENCE</scope>
    <source>
        <strain evidence="3">CBS 123094</strain>
    </source>
</reference>
<evidence type="ECO:0000259" key="2">
    <source>
        <dbReference type="Pfam" id="PF24864"/>
    </source>
</evidence>
<evidence type="ECO:0000313" key="4">
    <source>
        <dbReference type="Proteomes" id="UP000799779"/>
    </source>
</evidence>
<dbReference type="PANTHER" id="PTHR42085:SF7">
    <property type="entry name" value="F-BOX DOMAIN-CONTAINING PROTEIN"/>
    <property type="match status" value="1"/>
</dbReference>
<dbReference type="InterPro" id="IPR038883">
    <property type="entry name" value="AN11006-like"/>
</dbReference>